<evidence type="ECO:0000256" key="2">
    <source>
        <dbReference type="ARBA" id="ARBA00023125"/>
    </source>
</evidence>
<accession>F8FQJ7</accession>
<reference evidence="5 6" key="2">
    <citation type="journal article" date="2013" name="Genome Announc.">
        <title>Genome Sequence of Growth-Improving Paenibacillus mucilaginosus Strain KNP414.</title>
        <authorList>
            <person name="Lu J.J."/>
            <person name="Wang J.F."/>
            <person name="Hu X.F."/>
        </authorList>
    </citation>
    <scope>NUCLEOTIDE SEQUENCE [LARGE SCALE GENOMIC DNA]</scope>
    <source>
        <strain evidence="5 6">KNP414</strain>
    </source>
</reference>
<dbReference type="InterPro" id="IPR009057">
    <property type="entry name" value="Homeodomain-like_sf"/>
</dbReference>
<name>F8FQJ7_PAEMK</name>
<evidence type="ECO:0000313" key="6">
    <source>
        <dbReference type="Proteomes" id="UP000006620"/>
    </source>
</evidence>
<dbReference type="PANTHER" id="PTHR43280:SF28">
    <property type="entry name" value="HTH-TYPE TRANSCRIPTIONAL ACTIVATOR RHAS"/>
    <property type="match status" value="1"/>
</dbReference>
<dbReference type="Pfam" id="PF12833">
    <property type="entry name" value="HTH_18"/>
    <property type="match status" value="1"/>
</dbReference>
<dbReference type="PANTHER" id="PTHR43280">
    <property type="entry name" value="ARAC-FAMILY TRANSCRIPTIONAL REGULATOR"/>
    <property type="match status" value="1"/>
</dbReference>
<dbReference type="PROSITE" id="PS00041">
    <property type="entry name" value="HTH_ARAC_FAMILY_1"/>
    <property type="match status" value="1"/>
</dbReference>
<dbReference type="GO" id="GO:0043565">
    <property type="term" value="F:sequence-specific DNA binding"/>
    <property type="evidence" value="ECO:0007669"/>
    <property type="project" value="InterPro"/>
</dbReference>
<dbReference type="PRINTS" id="PR00032">
    <property type="entry name" value="HTHARAC"/>
</dbReference>
<dbReference type="Gene3D" id="1.10.10.60">
    <property type="entry name" value="Homeodomain-like"/>
    <property type="match status" value="2"/>
</dbReference>
<dbReference type="SUPFAM" id="SSF46689">
    <property type="entry name" value="Homeodomain-like"/>
    <property type="match status" value="2"/>
</dbReference>
<dbReference type="InterPro" id="IPR018062">
    <property type="entry name" value="HTH_AraC-typ_CS"/>
</dbReference>
<reference evidence="6" key="1">
    <citation type="submission" date="2011-06" db="EMBL/GenBank/DDBJ databases">
        <title>Complete genome sequence of Paenibacillus mucilaginosus KNP414.</title>
        <authorList>
            <person name="Wang J."/>
            <person name="Hu S."/>
            <person name="Hu X."/>
            <person name="Zhang B."/>
            <person name="Dong D."/>
            <person name="Zhang S."/>
            <person name="Zhao K."/>
            <person name="Wu D."/>
        </authorList>
    </citation>
    <scope>NUCLEOTIDE SEQUENCE [LARGE SCALE GENOMIC DNA]</scope>
    <source>
        <strain evidence="6">KNP414</strain>
    </source>
</reference>
<dbReference type="InterPro" id="IPR020449">
    <property type="entry name" value="Tscrpt_reg_AraC-type_HTH"/>
</dbReference>
<dbReference type="HOGENOM" id="CLU_000445_88_3_9"/>
<dbReference type="SUPFAM" id="SSF51215">
    <property type="entry name" value="Regulatory protein AraC"/>
    <property type="match status" value="1"/>
</dbReference>
<dbReference type="InterPro" id="IPR003313">
    <property type="entry name" value="AraC-bd"/>
</dbReference>
<keyword evidence="3" id="KW-0804">Transcription</keyword>
<dbReference type="KEGG" id="pms:KNP414_01790"/>
<keyword evidence="2" id="KW-0238">DNA-binding</keyword>
<dbReference type="InterPro" id="IPR014710">
    <property type="entry name" value="RmlC-like_jellyroll"/>
</dbReference>
<feature type="domain" description="HTH araC/xylS-type" evidence="4">
    <location>
        <begin position="195"/>
        <end position="293"/>
    </location>
</feature>
<dbReference type="Proteomes" id="UP000006620">
    <property type="component" value="Chromosome"/>
</dbReference>
<evidence type="ECO:0000256" key="1">
    <source>
        <dbReference type="ARBA" id="ARBA00023015"/>
    </source>
</evidence>
<protein>
    <submittedName>
        <fullName evidence="5">Transcriptional regulator, AraC family</fullName>
    </submittedName>
</protein>
<evidence type="ECO:0000256" key="3">
    <source>
        <dbReference type="ARBA" id="ARBA00023163"/>
    </source>
</evidence>
<keyword evidence="1" id="KW-0805">Transcription regulation</keyword>
<dbReference type="Pfam" id="PF02311">
    <property type="entry name" value="AraC_binding"/>
    <property type="match status" value="1"/>
</dbReference>
<proteinExistence type="predicted"/>
<dbReference type="InterPro" id="IPR018060">
    <property type="entry name" value="HTH_AraC"/>
</dbReference>
<dbReference type="GO" id="GO:0003700">
    <property type="term" value="F:DNA-binding transcription factor activity"/>
    <property type="evidence" value="ECO:0007669"/>
    <property type="project" value="InterPro"/>
</dbReference>
<sequence>MKPYFESNKNQTGGPEKPFYAGQVITTSEGYHIDPHWHYHMELLYMKDGTARVRTHGEELEIHEGDLLLMYPCEVHSVTVDSGIPSQHIIIGFDAELLSPMPSLAFELRYLMPYRAAVSPHRKVIHCPEESGWLSEQFSNTLEEYTEAGSGYELSVTSHIYRLMHWILRHHSHQLLAGSLLSMHPVHPGKLDAIREVLRYIDDHYQEEISASDLSHVSLMSYSHLAKLFKSVMHTPLTKYVNFVRIRKAEQLLIDPGKSIAEIAQETGFSASSYFIEQFKRTKGISPHQYRKRLLKR</sequence>
<dbReference type="Gene3D" id="2.60.120.10">
    <property type="entry name" value="Jelly Rolls"/>
    <property type="match status" value="1"/>
</dbReference>
<dbReference type="PATRIC" id="fig|1036673.3.peg.1594"/>
<organism evidence="5 6">
    <name type="scientific">Paenibacillus mucilaginosus (strain KNP414)</name>
    <dbReference type="NCBI Taxonomy" id="1036673"/>
    <lineage>
        <taxon>Bacteria</taxon>
        <taxon>Bacillati</taxon>
        <taxon>Bacillota</taxon>
        <taxon>Bacilli</taxon>
        <taxon>Bacillales</taxon>
        <taxon>Paenibacillaceae</taxon>
        <taxon>Paenibacillus</taxon>
    </lineage>
</organism>
<dbReference type="AlphaFoldDB" id="F8FQJ7"/>
<dbReference type="InterPro" id="IPR037923">
    <property type="entry name" value="HTH-like"/>
</dbReference>
<gene>
    <name evidence="5" type="ordered locus">KNP414_01790</name>
</gene>
<dbReference type="SMART" id="SM00342">
    <property type="entry name" value="HTH_ARAC"/>
    <property type="match status" value="1"/>
</dbReference>
<dbReference type="RefSeq" id="WP_013915514.1">
    <property type="nucleotide sequence ID" value="NC_015690.1"/>
</dbReference>
<evidence type="ECO:0000313" key="5">
    <source>
        <dbReference type="EMBL" id="AEI40352.1"/>
    </source>
</evidence>
<dbReference type="EMBL" id="CP002869">
    <property type="protein sequence ID" value="AEI40352.1"/>
    <property type="molecule type" value="Genomic_DNA"/>
</dbReference>
<dbReference type="PROSITE" id="PS01124">
    <property type="entry name" value="HTH_ARAC_FAMILY_2"/>
    <property type="match status" value="1"/>
</dbReference>
<evidence type="ECO:0000259" key="4">
    <source>
        <dbReference type="PROSITE" id="PS01124"/>
    </source>
</evidence>